<dbReference type="InterPro" id="IPR037171">
    <property type="entry name" value="NagB/RpiA_transferase-like"/>
</dbReference>
<proteinExistence type="inferred from homology"/>
<accession>A0ABU8XDZ8</accession>
<dbReference type="SUPFAM" id="SSF100950">
    <property type="entry name" value="NagB/RpiA/CoA transferase-like"/>
    <property type="match status" value="2"/>
</dbReference>
<dbReference type="InterPro" id="IPR026888">
    <property type="entry name" value="AcetylCoA_hyd_C"/>
</dbReference>
<dbReference type="InterPro" id="IPR046433">
    <property type="entry name" value="ActCoA_hydro"/>
</dbReference>
<dbReference type="Gene3D" id="3.40.1080.20">
    <property type="entry name" value="Acetyl-CoA hydrolase/transferase C-terminal domain"/>
    <property type="match status" value="1"/>
</dbReference>
<keyword evidence="5" id="KW-0378">Hydrolase</keyword>
<dbReference type="RefSeq" id="WP_340337928.1">
    <property type="nucleotide sequence ID" value="NZ_JBBKZS010000013.1"/>
</dbReference>
<feature type="domain" description="Acetyl-CoA hydrolase/transferase C-terminal" evidence="4">
    <location>
        <begin position="265"/>
        <end position="414"/>
    </location>
</feature>
<comment type="caution">
    <text evidence="5">The sequence shown here is derived from an EMBL/GenBank/DDBJ whole genome shotgun (WGS) entry which is preliminary data.</text>
</comment>
<evidence type="ECO:0000259" key="3">
    <source>
        <dbReference type="Pfam" id="PF02550"/>
    </source>
</evidence>
<reference evidence="5 6" key="1">
    <citation type="submission" date="2024-03" db="EMBL/GenBank/DDBJ databases">
        <title>Novel species of the genus Variovorax.</title>
        <authorList>
            <person name="Liu Q."/>
            <person name="Xin Y.-H."/>
        </authorList>
    </citation>
    <scope>NUCLEOTIDE SEQUENCE [LARGE SCALE GENOMIC DNA]</scope>
    <source>
        <strain evidence="5 6">KACC 18901</strain>
    </source>
</reference>
<dbReference type="EMBL" id="JBBKZS010000013">
    <property type="protein sequence ID" value="MEJ8857859.1"/>
    <property type="molecule type" value="Genomic_DNA"/>
</dbReference>
<keyword evidence="6" id="KW-1185">Reference proteome</keyword>
<evidence type="ECO:0000259" key="4">
    <source>
        <dbReference type="Pfam" id="PF13336"/>
    </source>
</evidence>
<dbReference type="Proteomes" id="UP001367030">
    <property type="component" value="Unassembled WGS sequence"/>
</dbReference>
<gene>
    <name evidence="5" type="ORF">WKW79_25040</name>
</gene>
<organism evidence="5 6">
    <name type="scientific">Variovorax robiniae</name>
    <dbReference type="NCBI Taxonomy" id="1836199"/>
    <lineage>
        <taxon>Bacteria</taxon>
        <taxon>Pseudomonadati</taxon>
        <taxon>Pseudomonadota</taxon>
        <taxon>Betaproteobacteria</taxon>
        <taxon>Burkholderiales</taxon>
        <taxon>Comamonadaceae</taxon>
        <taxon>Variovorax</taxon>
    </lineage>
</organism>
<dbReference type="PANTHER" id="PTHR21432">
    <property type="entry name" value="ACETYL-COA HYDROLASE-RELATED"/>
    <property type="match status" value="1"/>
</dbReference>
<evidence type="ECO:0000256" key="2">
    <source>
        <dbReference type="ARBA" id="ARBA00022679"/>
    </source>
</evidence>
<dbReference type="GO" id="GO:0016787">
    <property type="term" value="F:hydrolase activity"/>
    <property type="evidence" value="ECO:0007669"/>
    <property type="project" value="UniProtKB-KW"/>
</dbReference>
<name>A0ABU8XDZ8_9BURK</name>
<protein>
    <submittedName>
        <fullName evidence="5">Acetyl-CoA hydrolase/transferase C-terminal domain-containing protein</fullName>
    </submittedName>
</protein>
<comment type="similarity">
    <text evidence="1">Belongs to the acetyl-CoA hydrolase/transferase family.</text>
</comment>
<feature type="domain" description="Acetyl-CoA hydrolase/transferase N-terminal" evidence="3">
    <location>
        <begin position="73"/>
        <end position="157"/>
    </location>
</feature>
<evidence type="ECO:0000256" key="1">
    <source>
        <dbReference type="ARBA" id="ARBA00009632"/>
    </source>
</evidence>
<dbReference type="Pfam" id="PF13336">
    <property type="entry name" value="AcetylCoA_hyd_C"/>
    <property type="match status" value="1"/>
</dbReference>
<dbReference type="PANTHER" id="PTHR21432:SF20">
    <property type="entry name" value="ACETYL-COA HYDROLASE"/>
    <property type="match status" value="1"/>
</dbReference>
<dbReference type="InterPro" id="IPR038460">
    <property type="entry name" value="AcetylCoA_hyd_C_sf"/>
</dbReference>
<sequence length="437" mass="45607">MRRPGEPLLHDWIRPGDTVMWGQGTAEPLTLTRALVAQRASVAGQGRVRVWVGLGFAGTLHPEHADFLDFVGYICGAAQRGLSQAGVLDVVPAHYSQLPDMIRTGALKVDVLMLQVPPPDVEGRFQLGLAHEYLGAALDVARTVLVEVHPELPQLQGGLSLGPERIAACFDARHPLVDAPVARSGPVEQAIAAHIAGLVEDGATLQVGIGAVPEAVYAALVNHRDLGLHSGAVGDGIVALAESGALTHARKSLDPGVGVVGILLGGPRLRAFAHRNTSLSLRGTDYTHHPDVLAAQERLVAINAAIEVDLTGQVNAEVADGVYVGAVGGAVDFLRGARRSRGGLPIVGLPAQAGARSRIVLNLGGPTSTSRADAGLIVTEYGVADLRDQPLSVRVRRMIDIAAPEHREALEREAFTLLPRAGAALDRAASPPSPSGT</sequence>
<keyword evidence="2" id="KW-0808">Transferase</keyword>
<evidence type="ECO:0000313" key="5">
    <source>
        <dbReference type="EMBL" id="MEJ8857859.1"/>
    </source>
</evidence>
<evidence type="ECO:0000313" key="6">
    <source>
        <dbReference type="Proteomes" id="UP001367030"/>
    </source>
</evidence>
<dbReference type="Gene3D" id="3.40.1080.10">
    <property type="entry name" value="Glutaconate Coenzyme A-transferase"/>
    <property type="match status" value="1"/>
</dbReference>
<dbReference type="InterPro" id="IPR003702">
    <property type="entry name" value="ActCoA_hydro_N"/>
</dbReference>
<dbReference type="Gene3D" id="3.30.750.70">
    <property type="entry name" value="4-hydroxybutyrate coenzyme like domains"/>
    <property type="match status" value="1"/>
</dbReference>
<dbReference type="Pfam" id="PF02550">
    <property type="entry name" value="AcetylCoA_hydro"/>
    <property type="match status" value="1"/>
</dbReference>